<evidence type="ECO:0000313" key="1">
    <source>
        <dbReference type="EMBL" id="MPN16063.1"/>
    </source>
</evidence>
<gene>
    <name evidence="1" type="ORF">SDC9_163401</name>
</gene>
<comment type="caution">
    <text evidence="1">The sequence shown here is derived from an EMBL/GenBank/DDBJ whole genome shotgun (WGS) entry which is preliminary data.</text>
</comment>
<name>A0A645FVG4_9ZZZZ</name>
<dbReference type="AlphaFoldDB" id="A0A645FVG4"/>
<reference evidence="1" key="1">
    <citation type="submission" date="2019-08" db="EMBL/GenBank/DDBJ databases">
        <authorList>
            <person name="Kucharzyk K."/>
            <person name="Murdoch R.W."/>
            <person name="Higgins S."/>
            <person name="Loffler F."/>
        </authorList>
    </citation>
    <scope>NUCLEOTIDE SEQUENCE</scope>
</reference>
<accession>A0A645FVG4</accession>
<protein>
    <submittedName>
        <fullName evidence="1">Uncharacterized protein</fullName>
    </submittedName>
</protein>
<sequence length="118" mass="11471">MGHHAGAVGHAAVLDCAGVYRRQAAADPAGIAQVKAAGIAQVHVAHRTRIIAEQADVVVGGLAGDGNHMILAVIDPPEGVGGGIPDAHGGAVSKGIIPGIVQVQLLPHGDAGGPVNAA</sequence>
<dbReference type="EMBL" id="VSSQ01062963">
    <property type="protein sequence ID" value="MPN16063.1"/>
    <property type="molecule type" value="Genomic_DNA"/>
</dbReference>
<organism evidence="1">
    <name type="scientific">bioreactor metagenome</name>
    <dbReference type="NCBI Taxonomy" id="1076179"/>
    <lineage>
        <taxon>unclassified sequences</taxon>
        <taxon>metagenomes</taxon>
        <taxon>ecological metagenomes</taxon>
    </lineage>
</organism>
<proteinExistence type="predicted"/>